<reference evidence="3" key="1">
    <citation type="submission" date="2022-06" db="EMBL/GenBank/DDBJ databases">
        <title>Complete genome sequences of two strains of the flax pathogen Septoria linicola.</title>
        <authorList>
            <person name="Lapalu N."/>
            <person name="Simon A."/>
            <person name="Demenou B."/>
            <person name="Paumier D."/>
            <person name="Guillot M.-P."/>
            <person name="Gout L."/>
            <person name="Valade R."/>
        </authorList>
    </citation>
    <scope>NUCLEOTIDE SEQUENCE</scope>
    <source>
        <strain evidence="3">SE15195</strain>
    </source>
</reference>
<keyword evidence="1" id="KW-0175">Coiled coil</keyword>
<organism evidence="3 4">
    <name type="scientific">Septoria linicola</name>
    <dbReference type="NCBI Taxonomy" id="215465"/>
    <lineage>
        <taxon>Eukaryota</taxon>
        <taxon>Fungi</taxon>
        <taxon>Dikarya</taxon>
        <taxon>Ascomycota</taxon>
        <taxon>Pezizomycotina</taxon>
        <taxon>Dothideomycetes</taxon>
        <taxon>Dothideomycetidae</taxon>
        <taxon>Mycosphaerellales</taxon>
        <taxon>Mycosphaerellaceae</taxon>
        <taxon>Septoria</taxon>
    </lineage>
</organism>
<evidence type="ECO:0000256" key="1">
    <source>
        <dbReference type="SAM" id="Coils"/>
    </source>
</evidence>
<feature type="compositionally biased region" description="Polar residues" evidence="2">
    <location>
        <begin position="1"/>
        <end position="19"/>
    </location>
</feature>
<evidence type="ECO:0000256" key="2">
    <source>
        <dbReference type="SAM" id="MobiDB-lite"/>
    </source>
</evidence>
<feature type="region of interest" description="Disordered" evidence="2">
    <location>
        <begin position="90"/>
        <end position="160"/>
    </location>
</feature>
<feature type="region of interest" description="Disordered" evidence="2">
    <location>
        <begin position="333"/>
        <end position="356"/>
    </location>
</feature>
<protein>
    <submittedName>
        <fullName evidence="3">Uncharacterized protein</fullName>
    </submittedName>
</protein>
<dbReference type="EMBL" id="CP099423">
    <property type="protein sequence ID" value="USW54751.1"/>
    <property type="molecule type" value="Genomic_DNA"/>
</dbReference>
<proteinExistence type="predicted"/>
<dbReference type="Proteomes" id="UP001056384">
    <property type="component" value="Chromosome 6"/>
</dbReference>
<evidence type="ECO:0000313" key="3">
    <source>
        <dbReference type="EMBL" id="USW54751.1"/>
    </source>
</evidence>
<keyword evidence="4" id="KW-1185">Reference proteome</keyword>
<name>A0A9Q9EKF6_9PEZI</name>
<sequence>MASSSSSAKPITPASNLSSPEIKVTDDHGNGTVLRLPDSMSEQMMVEQRARALTIEVAEAEKKIHLATRPAPMRSASSEAALEPVATLKPAPISNPAESPINGKSRGTELKRVGSGHGSLRMSLKSMTSTGLLSSKKKQSTESARSSLVNSGTVSPTRTDTPEVKTIFAKKTCPDLDAVSRALESLKVQAREPEDPLVLNLKSLEKKIQGAREDCAKLLTRAMQARDRQQYEMCRALCIQIVHNQHSKIETKVYAYNILSTQASPGQAMNFLNEAAKLVKQCDGPEKDKLSGIVAMLQEHALVKENNREAAKHNASTTQQVLDLGTFERAPTMPKSVKAPDGNILQLPKEDLPKGALTPKSEKIFNWAKPAEGGRGKTSVV</sequence>
<accession>A0A9Q9EKF6</accession>
<feature type="compositionally biased region" description="Polar residues" evidence="2">
    <location>
        <begin position="141"/>
        <end position="159"/>
    </location>
</feature>
<gene>
    <name evidence="3" type="ORF">Slin15195_G080700</name>
</gene>
<feature type="coiled-coil region" evidence="1">
    <location>
        <begin position="201"/>
        <end position="228"/>
    </location>
</feature>
<feature type="region of interest" description="Disordered" evidence="2">
    <location>
        <begin position="1"/>
        <end position="41"/>
    </location>
</feature>
<dbReference type="AlphaFoldDB" id="A0A9Q9EKF6"/>
<evidence type="ECO:0000313" key="4">
    <source>
        <dbReference type="Proteomes" id="UP001056384"/>
    </source>
</evidence>